<feature type="signal peptide" evidence="7">
    <location>
        <begin position="1"/>
        <end position="21"/>
    </location>
</feature>
<dbReference type="OMA" id="LCFWMRF"/>
<feature type="compositionally biased region" description="Pro residues" evidence="6">
    <location>
        <begin position="295"/>
        <end position="306"/>
    </location>
</feature>
<dbReference type="Gene3D" id="2.60.120.200">
    <property type="match status" value="1"/>
</dbReference>
<feature type="domain" description="Pentraxin (PTX)" evidence="8">
    <location>
        <begin position="93"/>
        <end position="301"/>
    </location>
</feature>
<keyword evidence="5" id="KW-0325">Glycoprotein</keyword>
<dbReference type="InterPro" id="IPR001759">
    <property type="entry name" value="PTX_dom"/>
</dbReference>
<evidence type="ECO:0000313" key="9">
    <source>
        <dbReference type="EMBL" id="CAD7086929.1"/>
    </source>
</evidence>
<dbReference type="AlphaFoldDB" id="A0A7R8YW35"/>
<accession>A0A7R8YW35</accession>
<dbReference type="Pfam" id="PF00354">
    <property type="entry name" value="Pentaxin"/>
    <property type="match status" value="1"/>
</dbReference>
<keyword evidence="4" id="KW-1015">Disulfide bond</keyword>
<feature type="region of interest" description="Disordered" evidence="6">
    <location>
        <begin position="277"/>
        <end position="315"/>
    </location>
</feature>
<evidence type="ECO:0000313" key="10">
    <source>
        <dbReference type="Proteomes" id="UP000594454"/>
    </source>
</evidence>
<dbReference type="InParanoid" id="A0A7R8YW35"/>
<feature type="chain" id="PRO_5030537713" description="Pentraxin (PTX) domain-containing protein" evidence="7">
    <location>
        <begin position="22"/>
        <end position="562"/>
    </location>
</feature>
<evidence type="ECO:0000256" key="6">
    <source>
        <dbReference type="SAM" id="MobiDB-lite"/>
    </source>
</evidence>
<dbReference type="Proteomes" id="UP000594454">
    <property type="component" value="Chromosome 4"/>
</dbReference>
<keyword evidence="10" id="KW-1185">Reference proteome</keyword>
<dbReference type="PANTHER" id="PTHR19277:SF125">
    <property type="entry name" value="B6"/>
    <property type="match status" value="1"/>
</dbReference>
<dbReference type="InterPro" id="IPR013320">
    <property type="entry name" value="ConA-like_dom_sf"/>
</dbReference>
<dbReference type="SUPFAM" id="SSF49899">
    <property type="entry name" value="Concanavalin A-like lectins/glucanases"/>
    <property type="match status" value="1"/>
</dbReference>
<feature type="compositionally biased region" description="Low complexity" evidence="6">
    <location>
        <begin position="398"/>
        <end position="414"/>
    </location>
</feature>
<evidence type="ECO:0000259" key="8">
    <source>
        <dbReference type="SMART" id="SM00159"/>
    </source>
</evidence>
<dbReference type="PANTHER" id="PTHR19277">
    <property type="entry name" value="PENTRAXIN"/>
    <property type="match status" value="1"/>
</dbReference>
<keyword evidence="2" id="KW-0479">Metal-binding</keyword>
<dbReference type="EMBL" id="LR899012">
    <property type="protein sequence ID" value="CAD7086929.1"/>
    <property type="molecule type" value="Genomic_DNA"/>
</dbReference>
<proteinExistence type="predicted"/>
<dbReference type="FunCoup" id="A0A7R8YW35">
    <property type="interactions" value="1"/>
</dbReference>
<protein>
    <recommendedName>
        <fullName evidence="8">Pentraxin (PTX) domain-containing protein</fullName>
    </recommendedName>
</protein>
<dbReference type="SMART" id="SM00159">
    <property type="entry name" value="PTX"/>
    <property type="match status" value="1"/>
</dbReference>
<dbReference type="OrthoDB" id="8793160at2759"/>
<sequence length="562" mass="60866">MSGNIVTIFAIAVSISASVQGINNWKPVSGPPTSFSIRQSHPPVAAASSGSFRTTNALVDTSAGDDILSLHGSTGLEQPSAAGFEDDAFSGGYEDPKSKLFASSGFPEDTCSVDKYAFDYEGTVQYKHHMPKMDQFTVCLWMRFTNHSGDHTLFTYSVDDEPREIQLWIANSKGSSFISMAVHGQSLYRLNYPLKMRVWHHVCSSWNGKTGEWQLWVKAERVGRGFHNRLVGHGIASNGLAFSGGPSITGKTADSLHFELTLLQIYKVALSAGKAHRDHKHHHVHQFDHNGPISTTPPPPPSPPTTLSPNPLLANGQFPSRIRINLAGAQPNQQPAPTPIPSQVIGGAVPKPQNPLLSTNFVNGQFNTGDRLLSEQLSAAFAPAGSGRTSQQAPVTFPGQSGQSQQAPPTSSTGFVSIGNGQAIRFVENDSTRFLFKRSAETKSDAGKARSDRKLNKRGLVMLDDGSIVDDSLLATTYEFEGLAQFGLPAFKEDLQKRMNIEDEIKEHDREPAEDEVKAVMEVCTSCDIEPFKGAVALTWKNLRVSLDGALKGRSVGGCGYF</sequence>
<name>A0A7R8YW35_HERIL</name>
<evidence type="ECO:0000256" key="5">
    <source>
        <dbReference type="ARBA" id="ARBA00023180"/>
    </source>
</evidence>
<dbReference type="InterPro" id="IPR051360">
    <property type="entry name" value="Neuronal_Pentraxin_Related"/>
</dbReference>
<evidence type="ECO:0000256" key="4">
    <source>
        <dbReference type="ARBA" id="ARBA00023157"/>
    </source>
</evidence>
<evidence type="ECO:0000256" key="7">
    <source>
        <dbReference type="SAM" id="SignalP"/>
    </source>
</evidence>
<comment type="cofactor">
    <cofactor evidence="1">
        <name>Ca(2+)</name>
        <dbReference type="ChEBI" id="CHEBI:29108"/>
    </cofactor>
</comment>
<feature type="region of interest" description="Disordered" evidence="6">
    <location>
        <begin position="383"/>
        <end position="415"/>
    </location>
</feature>
<evidence type="ECO:0000256" key="1">
    <source>
        <dbReference type="ARBA" id="ARBA00001913"/>
    </source>
</evidence>
<dbReference type="GO" id="GO:0046872">
    <property type="term" value="F:metal ion binding"/>
    <property type="evidence" value="ECO:0007669"/>
    <property type="project" value="UniProtKB-KW"/>
</dbReference>
<dbReference type="PRINTS" id="PR00895">
    <property type="entry name" value="PENTAXIN"/>
</dbReference>
<reference evidence="9 10" key="1">
    <citation type="submission" date="2020-11" db="EMBL/GenBank/DDBJ databases">
        <authorList>
            <person name="Wallbank WR R."/>
            <person name="Pardo Diaz C."/>
            <person name="Kozak K."/>
            <person name="Martin S."/>
            <person name="Jiggins C."/>
            <person name="Moest M."/>
            <person name="Warren A I."/>
            <person name="Generalovic N T."/>
            <person name="Byers J.R.P. K."/>
            <person name="Montejo-Kovacevich G."/>
            <person name="Yen C E."/>
        </authorList>
    </citation>
    <scope>NUCLEOTIDE SEQUENCE [LARGE SCALE GENOMIC DNA]</scope>
</reference>
<evidence type="ECO:0000256" key="3">
    <source>
        <dbReference type="ARBA" id="ARBA00022837"/>
    </source>
</evidence>
<keyword evidence="7" id="KW-0732">Signal</keyword>
<organism evidence="9 10">
    <name type="scientific">Hermetia illucens</name>
    <name type="common">Black soldier fly</name>
    <dbReference type="NCBI Taxonomy" id="343691"/>
    <lineage>
        <taxon>Eukaryota</taxon>
        <taxon>Metazoa</taxon>
        <taxon>Ecdysozoa</taxon>
        <taxon>Arthropoda</taxon>
        <taxon>Hexapoda</taxon>
        <taxon>Insecta</taxon>
        <taxon>Pterygota</taxon>
        <taxon>Neoptera</taxon>
        <taxon>Endopterygota</taxon>
        <taxon>Diptera</taxon>
        <taxon>Brachycera</taxon>
        <taxon>Stratiomyomorpha</taxon>
        <taxon>Stratiomyidae</taxon>
        <taxon>Hermetiinae</taxon>
        <taxon>Hermetia</taxon>
    </lineage>
</organism>
<gene>
    <name evidence="9" type="ORF">HERILL_LOCUS9665</name>
</gene>
<keyword evidence="3" id="KW-0106">Calcium</keyword>
<evidence type="ECO:0000256" key="2">
    <source>
        <dbReference type="ARBA" id="ARBA00022723"/>
    </source>
</evidence>